<dbReference type="AlphaFoldDB" id="A0A2H1L2N0"/>
<dbReference type="Proteomes" id="UP000234462">
    <property type="component" value="Unassembled WGS sequence"/>
</dbReference>
<proteinExistence type="predicted"/>
<reference evidence="2" key="1">
    <citation type="submission" date="2017-03" db="EMBL/GenBank/DDBJ databases">
        <authorList>
            <person name="Monnet C."/>
        </authorList>
    </citation>
    <scope>NUCLEOTIDE SEQUENCE [LARGE SCALE GENOMIC DNA]</scope>
    <source>
        <strain evidence="2">SJ5-8</strain>
    </source>
</reference>
<name>A0A2H1L2N0_9MICO</name>
<organism evidence="1 2">
    <name type="scientific">Brevibacterium jeotgali</name>
    <dbReference type="NCBI Taxonomy" id="1262550"/>
    <lineage>
        <taxon>Bacteria</taxon>
        <taxon>Bacillati</taxon>
        <taxon>Actinomycetota</taxon>
        <taxon>Actinomycetes</taxon>
        <taxon>Micrococcales</taxon>
        <taxon>Brevibacteriaceae</taxon>
        <taxon>Brevibacterium</taxon>
    </lineage>
</organism>
<dbReference type="EMBL" id="FXZM01000003">
    <property type="protein sequence ID" value="SMY11148.1"/>
    <property type="molecule type" value="Genomic_DNA"/>
</dbReference>
<accession>A0A2H1L2N0</accession>
<protein>
    <submittedName>
        <fullName evidence="1">Uncharacterized protein</fullName>
    </submittedName>
</protein>
<keyword evidence="2" id="KW-1185">Reference proteome</keyword>
<gene>
    <name evidence="1" type="ORF">BJEO58_00730</name>
</gene>
<sequence>MQTELGPREWMVGAGLHYAGSRLGPPGDKSGDIVSWNCDVSRPEAVAAAGYLLCLSHGEERPVPVARGR</sequence>
<evidence type="ECO:0000313" key="2">
    <source>
        <dbReference type="Proteomes" id="UP000234462"/>
    </source>
</evidence>
<evidence type="ECO:0000313" key="1">
    <source>
        <dbReference type="EMBL" id="SMY11148.1"/>
    </source>
</evidence>